<comment type="caution">
    <text evidence="1">The sequence shown here is derived from an EMBL/GenBank/DDBJ whole genome shotgun (WGS) entry which is preliminary data.</text>
</comment>
<proteinExistence type="predicted"/>
<gene>
    <name evidence="1" type="ORF">HYALB_00013867</name>
</gene>
<dbReference type="AlphaFoldDB" id="A0A9N9LZ12"/>
<name>A0A9N9LZ12_9HELO</name>
<protein>
    <submittedName>
        <fullName evidence="1">Uncharacterized protein</fullName>
    </submittedName>
</protein>
<evidence type="ECO:0000313" key="1">
    <source>
        <dbReference type="EMBL" id="CAG8981206.1"/>
    </source>
</evidence>
<dbReference type="EMBL" id="CAJVRM010000457">
    <property type="protein sequence ID" value="CAG8981206.1"/>
    <property type="molecule type" value="Genomic_DNA"/>
</dbReference>
<dbReference type="Proteomes" id="UP000701801">
    <property type="component" value="Unassembled WGS sequence"/>
</dbReference>
<reference evidence="1" key="1">
    <citation type="submission" date="2021-07" db="EMBL/GenBank/DDBJ databases">
        <authorList>
            <person name="Durling M."/>
        </authorList>
    </citation>
    <scope>NUCLEOTIDE SEQUENCE</scope>
</reference>
<evidence type="ECO:0000313" key="2">
    <source>
        <dbReference type="Proteomes" id="UP000701801"/>
    </source>
</evidence>
<accession>A0A9N9LZ12</accession>
<sequence length="172" mass="18515">MAIISNSGIASVGAGVDLCSGSCPQSVAAQSFDIKILLLEYWFSTQLNLSFFFLALDDQQTSVMSFDATTLKANLDQESQYLDTQIQSSPTGRAPKFASAFGALLTSAILAILRHEESLKLLLPKQWTTTFAPLLPHTLHCESLRGAEMEGEIPAVDVLDGDSGDWDDSVGI</sequence>
<organism evidence="1 2">
    <name type="scientific">Hymenoscyphus albidus</name>
    <dbReference type="NCBI Taxonomy" id="595503"/>
    <lineage>
        <taxon>Eukaryota</taxon>
        <taxon>Fungi</taxon>
        <taxon>Dikarya</taxon>
        <taxon>Ascomycota</taxon>
        <taxon>Pezizomycotina</taxon>
        <taxon>Leotiomycetes</taxon>
        <taxon>Helotiales</taxon>
        <taxon>Helotiaceae</taxon>
        <taxon>Hymenoscyphus</taxon>
    </lineage>
</organism>
<keyword evidence="2" id="KW-1185">Reference proteome</keyword>